<sequence length="839" mass="95441">MKADNFRNMPDDPPFGIGYLRLFLNKRNKAVDYMFTDINYAFEKLTGWSREDILHKKVSGLTGFAKSEGLFWLSYYEDVARLGRTQETTQWFEALKRYFMITVVPLGKESLMLVVRDADGELGWHGHDEDLDIVFNKTHDAISLVEYSRGGFRYIRNNAVHQALTGFSNINGMAPIQLLGYEVGSKLQEYYEECMRTGRPISYEQNFNFAPGKRVWQTEVTPVFGKDGIRYLLCSSKDVSELKEAQDENEVLAQRLQSMFDYHDAVMLIIEPISGRIVDANPAACEFYGYSKEELQSLLIRDINMLPPDEVEKYRLMTYKKKQRFFIFPHRLKSGDIRIVDVYSCPISDGKNTLLYSIIFDVTDREDYKKELYMEKEILLTTLQSIGDGVVTTDNNGIITGLNSVAENLTGWDKNTAVGRYFTEVFVLQNEETGQLVENPILKVLETGRIVGLANHTELVTRQGRYIPIADSAAPIKTEGGRTFGVVMVFRDVSDEKNHRKQIEFLSYRDHLTGLYNRRYIEEKISVLDKDEHLPISVIMADVNGLKITNDVFGHKAGDTLLKNVAEIMQKFCKEDDLIARWGGDEFVIIMTGKPLESAEEVIQKIKDVHIAIEGSSLSLSLSLGCACKHTGENSIQQAIQQAEKYMYQQKLLDGKSYRNAIISTLLATLYEKSNETEEHSKRIETYCHAIGRELQLSSKEMDELSLLALLHDIGKVSIDPNILQKPGSLTPEEWEEMKQHPQIGYRIAQATPELAVVADLILSHHERWDGSGYPRELKGTEIPLSCRILAVADAYDAMTSDRVYRNAMSSEDAVCELQRNAGTQFEPSIVCLFIKILQ</sequence>
<dbReference type="Gene3D" id="3.30.450.20">
    <property type="entry name" value="PAS domain"/>
    <property type="match status" value="4"/>
</dbReference>
<dbReference type="NCBIfam" id="TIGR00254">
    <property type="entry name" value="GGDEF"/>
    <property type="match status" value="1"/>
</dbReference>
<evidence type="ECO:0000259" key="2">
    <source>
        <dbReference type="PROSITE" id="PS50113"/>
    </source>
</evidence>
<dbReference type="Pfam" id="PF13426">
    <property type="entry name" value="PAS_9"/>
    <property type="match status" value="1"/>
</dbReference>
<accession>A0A974BK98</accession>
<dbReference type="SUPFAM" id="SSF55785">
    <property type="entry name" value="PYP-like sensor domain (PAS domain)"/>
    <property type="match status" value="3"/>
</dbReference>
<dbReference type="InterPro" id="IPR000700">
    <property type="entry name" value="PAS-assoc_C"/>
</dbReference>
<evidence type="ECO:0000313" key="5">
    <source>
        <dbReference type="EMBL" id="NYB74578.1"/>
    </source>
</evidence>
<dbReference type="Gene3D" id="1.10.3210.10">
    <property type="entry name" value="Hypothetical protein af1432"/>
    <property type="match status" value="1"/>
</dbReference>
<dbReference type="CDD" id="cd01949">
    <property type="entry name" value="GGDEF"/>
    <property type="match status" value="1"/>
</dbReference>
<dbReference type="InterPro" id="IPR000160">
    <property type="entry name" value="GGDEF_dom"/>
</dbReference>
<dbReference type="AlphaFoldDB" id="A0A974BK98"/>
<feature type="domain" description="PAC" evidence="2">
    <location>
        <begin position="453"/>
        <end position="505"/>
    </location>
</feature>
<dbReference type="InterPro" id="IPR013656">
    <property type="entry name" value="PAS_4"/>
</dbReference>
<dbReference type="PROSITE" id="PS50112">
    <property type="entry name" value="PAS"/>
    <property type="match status" value="2"/>
</dbReference>
<dbReference type="InterPro" id="IPR043128">
    <property type="entry name" value="Rev_trsase/Diguanyl_cyclase"/>
</dbReference>
<reference evidence="5" key="1">
    <citation type="submission" date="2020-07" db="EMBL/GenBank/DDBJ databases">
        <title>Genomic analysis of a strain of Sedimentibacter Hydroxybenzoicus DSM7310.</title>
        <authorList>
            <person name="Ma S."/>
        </authorList>
    </citation>
    <scope>NUCLEOTIDE SEQUENCE</scope>
    <source>
        <strain evidence="5">DSM 7310</strain>
    </source>
</reference>
<name>A0A974BK98_SEDHY</name>
<dbReference type="Pfam" id="PF00990">
    <property type="entry name" value="GGDEF"/>
    <property type="match status" value="1"/>
</dbReference>
<evidence type="ECO:0000313" key="6">
    <source>
        <dbReference type="Proteomes" id="UP000611629"/>
    </source>
</evidence>
<dbReference type="CDD" id="cd00130">
    <property type="entry name" value="PAS"/>
    <property type="match status" value="2"/>
</dbReference>
<dbReference type="InterPro" id="IPR000014">
    <property type="entry name" value="PAS"/>
</dbReference>
<dbReference type="SUPFAM" id="SSF55073">
    <property type="entry name" value="Nucleotide cyclase"/>
    <property type="match status" value="1"/>
</dbReference>
<feature type="domain" description="PAS" evidence="1">
    <location>
        <begin position="375"/>
        <end position="448"/>
    </location>
</feature>
<protein>
    <submittedName>
        <fullName evidence="5">PAS domain S-box protein</fullName>
    </submittedName>
</protein>
<organism evidence="5 6">
    <name type="scientific">Sedimentibacter hydroxybenzoicus DSM 7310</name>
    <dbReference type="NCBI Taxonomy" id="1123245"/>
    <lineage>
        <taxon>Bacteria</taxon>
        <taxon>Bacillati</taxon>
        <taxon>Bacillota</taxon>
        <taxon>Tissierellia</taxon>
        <taxon>Sedimentibacter</taxon>
    </lineage>
</organism>
<comment type="caution">
    <text evidence="5">The sequence shown here is derived from an EMBL/GenBank/DDBJ whole genome shotgun (WGS) entry which is preliminary data.</text>
</comment>
<dbReference type="PROSITE" id="PS51832">
    <property type="entry name" value="HD_GYP"/>
    <property type="match status" value="1"/>
</dbReference>
<dbReference type="PANTHER" id="PTHR43155">
    <property type="entry name" value="CYCLIC DI-GMP PHOSPHODIESTERASE PA4108-RELATED"/>
    <property type="match status" value="1"/>
</dbReference>
<dbReference type="PROSITE" id="PS50887">
    <property type="entry name" value="GGDEF"/>
    <property type="match status" value="1"/>
</dbReference>
<dbReference type="SMART" id="SM00091">
    <property type="entry name" value="PAS"/>
    <property type="match status" value="3"/>
</dbReference>
<dbReference type="GO" id="GO:0006355">
    <property type="term" value="P:regulation of DNA-templated transcription"/>
    <property type="evidence" value="ECO:0007669"/>
    <property type="project" value="InterPro"/>
</dbReference>
<dbReference type="SUPFAM" id="SSF109604">
    <property type="entry name" value="HD-domain/PDEase-like"/>
    <property type="match status" value="1"/>
</dbReference>
<dbReference type="Pfam" id="PF13487">
    <property type="entry name" value="HD_5"/>
    <property type="match status" value="1"/>
</dbReference>
<evidence type="ECO:0000259" key="3">
    <source>
        <dbReference type="PROSITE" id="PS50887"/>
    </source>
</evidence>
<evidence type="ECO:0000259" key="1">
    <source>
        <dbReference type="PROSITE" id="PS50112"/>
    </source>
</evidence>
<dbReference type="InterPro" id="IPR029787">
    <property type="entry name" value="Nucleotide_cyclase"/>
</dbReference>
<dbReference type="EMBL" id="JACBNQ010000011">
    <property type="protein sequence ID" value="NYB74578.1"/>
    <property type="molecule type" value="Genomic_DNA"/>
</dbReference>
<proteinExistence type="predicted"/>
<dbReference type="Gene3D" id="3.30.70.270">
    <property type="match status" value="1"/>
</dbReference>
<feature type="domain" description="HD-GYP" evidence="4">
    <location>
        <begin position="655"/>
        <end position="839"/>
    </location>
</feature>
<dbReference type="Proteomes" id="UP000611629">
    <property type="component" value="Unassembled WGS sequence"/>
</dbReference>
<dbReference type="PANTHER" id="PTHR43155:SF2">
    <property type="entry name" value="CYCLIC DI-GMP PHOSPHODIESTERASE PA4108"/>
    <property type="match status" value="1"/>
</dbReference>
<dbReference type="SMART" id="SM00267">
    <property type="entry name" value="GGDEF"/>
    <property type="match status" value="1"/>
</dbReference>
<feature type="domain" description="GGDEF" evidence="3">
    <location>
        <begin position="534"/>
        <end position="664"/>
    </location>
</feature>
<dbReference type="SMART" id="SM00471">
    <property type="entry name" value="HDc"/>
    <property type="match status" value="1"/>
</dbReference>
<dbReference type="NCBIfam" id="TIGR00229">
    <property type="entry name" value="sensory_box"/>
    <property type="match status" value="2"/>
</dbReference>
<feature type="domain" description="PAS" evidence="1">
    <location>
        <begin position="274"/>
        <end position="295"/>
    </location>
</feature>
<evidence type="ECO:0000259" key="4">
    <source>
        <dbReference type="PROSITE" id="PS51832"/>
    </source>
</evidence>
<dbReference type="InterPro" id="IPR003607">
    <property type="entry name" value="HD/PDEase_dom"/>
</dbReference>
<dbReference type="InterPro" id="IPR037522">
    <property type="entry name" value="HD_GYP_dom"/>
</dbReference>
<keyword evidence="6" id="KW-1185">Reference proteome</keyword>
<gene>
    <name evidence="5" type="ORF">HZF24_10570</name>
</gene>
<dbReference type="CDD" id="cd00077">
    <property type="entry name" value="HDc"/>
    <property type="match status" value="1"/>
</dbReference>
<dbReference type="InterPro" id="IPR013767">
    <property type="entry name" value="PAS_fold"/>
</dbReference>
<dbReference type="InterPro" id="IPR035965">
    <property type="entry name" value="PAS-like_dom_sf"/>
</dbReference>
<dbReference type="Pfam" id="PF08448">
    <property type="entry name" value="PAS_4"/>
    <property type="match status" value="1"/>
</dbReference>
<dbReference type="RefSeq" id="WP_179238285.1">
    <property type="nucleotide sequence ID" value="NZ_JACBNQ010000011.1"/>
</dbReference>
<dbReference type="PROSITE" id="PS50113">
    <property type="entry name" value="PAC"/>
    <property type="match status" value="1"/>
</dbReference>
<dbReference type="Pfam" id="PF00989">
    <property type="entry name" value="PAS"/>
    <property type="match status" value="1"/>
</dbReference>